<dbReference type="Proteomes" id="UP000317421">
    <property type="component" value="Unassembled WGS sequence"/>
</dbReference>
<gene>
    <name evidence="6" type="ORF">Pla108_11270</name>
</gene>
<dbReference type="SMART" id="SM00028">
    <property type="entry name" value="TPR"/>
    <property type="match status" value="10"/>
</dbReference>
<dbReference type="InterPro" id="IPR011990">
    <property type="entry name" value="TPR-like_helical_dom_sf"/>
</dbReference>
<dbReference type="AlphaFoldDB" id="A0A5C6AMF3"/>
<feature type="chain" id="PRO_5023110508" evidence="5">
    <location>
        <begin position="25"/>
        <end position="534"/>
    </location>
</feature>
<dbReference type="Pfam" id="PF13181">
    <property type="entry name" value="TPR_8"/>
    <property type="match status" value="3"/>
</dbReference>
<feature type="repeat" description="TPR" evidence="3">
    <location>
        <begin position="122"/>
        <end position="155"/>
    </location>
</feature>
<protein>
    <submittedName>
        <fullName evidence="6">Lipoprotein NlpI</fullName>
    </submittedName>
</protein>
<keyword evidence="4" id="KW-0175">Coiled coil</keyword>
<reference evidence="6 7" key="1">
    <citation type="submission" date="2019-02" db="EMBL/GenBank/DDBJ databases">
        <title>Deep-cultivation of Planctomycetes and their phenomic and genomic characterization uncovers novel biology.</title>
        <authorList>
            <person name="Wiegand S."/>
            <person name="Jogler M."/>
            <person name="Boedeker C."/>
            <person name="Pinto D."/>
            <person name="Vollmers J."/>
            <person name="Rivas-Marin E."/>
            <person name="Kohn T."/>
            <person name="Peeters S.H."/>
            <person name="Heuer A."/>
            <person name="Rast P."/>
            <person name="Oberbeckmann S."/>
            <person name="Bunk B."/>
            <person name="Jeske O."/>
            <person name="Meyerdierks A."/>
            <person name="Storesund J.E."/>
            <person name="Kallscheuer N."/>
            <person name="Luecker S."/>
            <person name="Lage O.M."/>
            <person name="Pohl T."/>
            <person name="Merkel B.J."/>
            <person name="Hornburger P."/>
            <person name="Mueller R.-W."/>
            <person name="Bruemmer F."/>
            <person name="Labrenz M."/>
            <person name="Spormann A.M."/>
            <person name="Op Den Camp H."/>
            <person name="Overmann J."/>
            <person name="Amann R."/>
            <person name="Jetten M.S.M."/>
            <person name="Mascher T."/>
            <person name="Medema M.H."/>
            <person name="Devos D.P."/>
            <person name="Kaster A.-K."/>
            <person name="Ovreas L."/>
            <person name="Rohde M."/>
            <person name="Galperin M.Y."/>
            <person name="Jogler C."/>
        </authorList>
    </citation>
    <scope>NUCLEOTIDE SEQUENCE [LARGE SCALE GENOMIC DNA]</scope>
    <source>
        <strain evidence="6 7">Pla108</strain>
    </source>
</reference>
<dbReference type="GO" id="GO:0009279">
    <property type="term" value="C:cell outer membrane"/>
    <property type="evidence" value="ECO:0007669"/>
    <property type="project" value="TreeGrafter"/>
</dbReference>
<evidence type="ECO:0000256" key="5">
    <source>
        <dbReference type="SAM" id="SignalP"/>
    </source>
</evidence>
<evidence type="ECO:0000256" key="1">
    <source>
        <dbReference type="ARBA" id="ARBA00022737"/>
    </source>
</evidence>
<accession>A0A5C6AMF3</accession>
<dbReference type="PROSITE" id="PS50293">
    <property type="entry name" value="TPR_REGION"/>
    <property type="match status" value="1"/>
</dbReference>
<evidence type="ECO:0000256" key="2">
    <source>
        <dbReference type="ARBA" id="ARBA00022803"/>
    </source>
</evidence>
<dbReference type="PANTHER" id="PTHR44858">
    <property type="entry name" value="TETRATRICOPEPTIDE REPEAT PROTEIN 6"/>
    <property type="match status" value="1"/>
</dbReference>
<keyword evidence="5" id="KW-0732">Signal</keyword>
<feature type="repeat" description="TPR" evidence="3">
    <location>
        <begin position="469"/>
        <end position="502"/>
    </location>
</feature>
<evidence type="ECO:0000256" key="4">
    <source>
        <dbReference type="SAM" id="Coils"/>
    </source>
</evidence>
<name>A0A5C6AMF3_9BACT</name>
<keyword evidence="6" id="KW-0449">Lipoprotein</keyword>
<feature type="repeat" description="TPR" evidence="3">
    <location>
        <begin position="201"/>
        <end position="234"/>
    </location>
</feature>
<dbReference type="Pfam" id="PF13432">
    <property type="entry name" value="TPR_16"/>
    <property type="match status" value="1"/>
</dbReference>
<dbReference type="GO" id="GO:0046813">
    <property type="term" value="P:receptor-mediated virion attachment to host cell"/>
    <property type="evidence" value="ECO:0007669"/>
    <property type="project" value="TreeGrafter"/>
</dbReference>
<dbReference type="OrthoDB" id="9790037at2"/>
<feature type="coiled-coil region" evidence="4">
    <location>
        <begin position="90"/>
        <end position="117"/>
    </location>
</feature>
<keyword evidence="7" id="KW-1185">Reference proteome</keyword>
<feature type="signal peptide" evidence="5">
    <location>
        <begin position="1"/>
        <end position="24"/>
    </location>
</feature>
<dbReference type="Pfam" id="PF00515">
    <property type="entry name" value="TPR_1"/>
    <property type="match status" value="1"/>
</dbReference>
<comment type="caution">
    <text evidence="6">The sequence shown here is derived from an EMBL/GenBank/DDBJ whole genome shotgun (WGS) entry which is preliminary data.</text>
</comment>
<dbReference type="Pfam" id="PF13174">
    <property type="entry name" value="TPR_6"/>
    <property type="match status" value="1"/>
</dbReference>
<dbReference type="SUPFAM" id="SSF48452">
    <property type="entry name" value="TPR-like"/>
    <property type="match status" value="3"/>
</dbReference>
<dbReference type="InterPro" id="IPR019734">
    <property type="entry name" value="TPR_rpt"/>
</dbReference>
<dbReference type="EMBL" id="SJPR01000001">
    <property type="protein sequence ID" value="TWU00182.1"/>
    <property type="molecule type" value="Genomic_DNA"/>
</dbReference>
<dbReference type="Gene3D" id="1.25.40.10">
    <property type="entry name" value="Tetratricopeptide repeat domain"/>
    <property type="match status" value="4"/>
</dbReference>
<proteinExistence type="predicted"/>
<dbReference type="PROSITE" id="PS50005">
    <property type="entry name" value="TPR"/>
    <property type="match status" value="5"/>
</dbReference>
<feature type="repeat" description="TPR" evidence="3">
    <location>
        <begin position="435"/>
        <end position="468"/>
    </location>
</feature>
<evidence type="ECO:0000313" key="6">
    <source>
        <dbReference type="EMBL" id="TWU00182.1"/>
    </source>
</evidence>
<dbReference type="RefSeq" id="WP_146443816.1">
    <property type="nucleotide sequence ID" value="NZ_SJPR01000001.1"/>
</dbReference>
<keyword evidence="2 3" id="KW-0802">TPR repeat</keyword>
<evidence type="ECO:0000256" key="3">
    <source>
        <dbReference type="PROSITE-ProRule" id="PRU00339"/>
    </source>
</evidence>
<dbReference type="PANTHER" id="PTHR44858:SF1">
    <property type="entry name" value="UDP-N-ACETYLGLUCOSAMINE--PEPTIDE N-ACETYLGLUCOSAMINYLTRANSFERASE SPINDLY-RELATED"/>
    <property type="match status" value="1"/>
</dbReference>
<dbReference type="InterPro" id="IPR050498">
    <property type="entry name" value="Ycf3"/>
</dbReference>
<evidence type="ECO:0000313" key="7">
    <source>
        <dbReference type="Proteomes" id="UP000317421"/>
    </source>
</evidence>
<organism evidence="6 7">
    <name type="scientific">Botrimarina colliarenosi</name>
    <dbReference type="NCBI Taxonomy" id="2528001"/>
    <lineage>
        <taxon>Bacteria</taxon>
        <taxon>Pseudomonadati</taxon>
        <taxon>Planctomycetota</taxon>
        <taxon>Planctomycetia</taxon>
        <taxon>Pirellulales</taxon>
        <taxon>Lacipirellulaceae</taxon>
        <taxon>Botrimarina</taxon>
    </lineage>
</organism>
<feature type="repeat" description="TPR" evidence="3">
    <location>
        <begin position="333"/>
        <end position="366"/>
    </location>
</feature>
<sequence precursor="true">MNLLFRSFAVGLLASGLSVSSALAQDEDVAADALGATGELSAQEQLQALLEQGQQQFADGDYEASAATFTTVVNAFERAGAYAPGPLLFRAKAYAQIEDYEAAIEDLKKAIQYAQTQPQVLPEIQNTRGEVYMKVDAYQAALPDFQAAVQANRSNPQYQFNYGKTLVKLGGSDPGEKALTKYLDAIAGQEDLPEGEEAQEAEALRLRAQAYGSMRKFEEANADLEASLAIEPDNYEAYFTRSQIALIEEDYAEAAKNLEQAIAKYEPKDEAEDLPFAQGYLTLASVYEEQGKELAREGDAEAATEKYAVSVATCEKLLEELPEKDPRTDGIRVAALFRRGVAERLHGDLADAVRTFSKLLQLDPNQGEAYFRRGICFHFMGEERLAIRDFEQAASIDFDSPRSNLWKGMSWAKLGDMNEAIRAYGESIAVSDRYTPAYVNRGLAHLSHGDYRKAINDLNEAIRLEPSEAMHYYRRGKAQSLAGEREKAIQSYMNAIEFDKTLRPAYESLANELADSGQTALANEYRARAANLGL</sequence>
<keyword evidence="1" id="KW-0677">Repeat</keyword>